<gene>
    <name evidence="1" type="ORF">N5B56_09230</name>
</gene>
<dbReference type="CDD" id="cd00609">
    <property type="entry name" value="AAT_like"/>
    <property type="match status" value="1"/>
</dbReference>
<dbReference type="PANTHER" id="PTHR43799:SF1">
    <property type="entry name" value="ASPARTATE AMINOTRANSFERASE"/>
    <property type="match status" value="1"/>
</dbReference>
<dbReference type="InterPro" id="IPR024551">
    <property type="entry name" value="AspAT_Ic"/>
</dbReference>
<keyword evidence="1" id="KW-0032">Aminotransferase</keyword>
<dbReference type="SUPFAM" id="SSF53383">
    <property type="entry name" value="PLP-dependent transferases"/>
    <property type="match status" value="1"/>
</dbReference>
<organism evidence="1 2">
    <name type="scientific">Eubacterium album</name>
    <dbReference type="NCBI Taxonomy" id="2978477"/>
    <lineage>
        <taxon>Bacteria</taxon>
        <taxon>Bacillati</taxon>
        <taxon>Bacillota</taxon>
        <taxon>Clostridia</taxon>
        <taxon>Eubacteriales</taxon>
        <taxon>Eubacteriaceae</taxon>
        <taxon>Eubacterium</taxon>
    </lineage>
</organism>
<proteinExistence type="predicted"/>
<comment type="caution">
    <text evidence="1">The sequence shown here is derived from an EMBL/GenBank/DDBJ whole genome shotgun (WGS) entry which is preliminary data.</text>
</comment>
<dbReference type="InterPro" id="IPR015422">
    <property type="entry name" value="PyrdxlP-dep_Trfase_small"/>
</dbReference>
<keyword evidence="2" id="KW-1185">Reference proteome</keyword>
<dbReference type="Gene3D" id="3.40.640.10">
    <property type="entry name" value="Type I PLP-dependent aspartate aminotransferase-like (Major domain)"/>
    <property type="match status" value="1"/>
</dbReference>
<evidence type="ECO:0000313" key="2">
    <source>
        <dbReference type="Proteomes" id="UP001431199"/>
    </source>
</evidence>
<dbReference type="InterPro" id="IPR015421">
    <property type="entry name" value="PyrdxlP-dep_Trfase_major"/>
</dbReference>
<dbReference type="InterPro" id="IPR015424">
    <property type="entry name" value="PyrdxlP-dep_Trfase"/>
</dbReference>
<protein>
    <submittedName>
        <fullName evidence="1">Aminotransferase</fullName>
    </submittedName>
</protein>
<dbReference type="Gene3D" id="3.90.1150.10">
    <property type="entry name" value="Aspartate Aminotransferase, domain 1"/>
    <property type="match status" value="1"/>
</dbReference>
<dbReference type="GO" id="GO:0008483">
    <property type="term" value="F:transaminase activity"/>
    <property type="evidence" value="ECO:0007669"/>
    <property type="project" value="UniProtKB-KW"/>
</dbReference>
<reference evidence="1" key="1">
    <citation type="submission" date="2022-09" db="EMBL/GenBank/DDBJ databases">
        <title>Eubacterium sp. LFL-14 isolated from human feces.</title>
        <authorList>
            <person name="Liu F."/>
        </authorList>
    </citation>
    <scope>NUCLEOTIDE SEQUENCE</scope>
    <source>
        <strain evidence="1">LFL-14</strain>
    </source>
</reference>
<evidence type="ECO:0000313" key="1">
    <source>
        <dbReference type="EMBL" id="MCT7399259.1"/>
    </source>
</evidence>
<dbReference type="RefSeq" id="WP_117910197.1">
    <property type="nucleotide sequence ID" value="NZ_JAODBU010000008.1"/>
</dbReference>
<sequence>MFYNEYSKEKLQEELEGLYKEYNKIKESGISLDMSRGKPGPDQLDLSMDMLDVFNSESDLKASNGFDCRNYGVLDGIPEAKKMMADIMECNPENVIIGGNASLNLMYDAISRAYTHGIMGETPWCKLDKVKWLCPVPGYDRHFGITEHFGIEMINIPLKEDGPDMDMIEELVSKDASIKGIWCVPKYENPTGLSYSDEVVKRMAALKPAAKDFRIFWDNAYAIHHLYDEEEKQDTILNIIDECKKAGNEDMVYEFASTSKVTFPGSGIAAIASSVANVDEIKKRMSVQTIGFDKMNQLRHVKYFKNAEGVKKHMAKHAAKLRPKFEAVLKMLDAELDGYGIATWTKPNGGYFISFDVMEGCAKKVVNMCKEAGMVLTGAGAPFPYGIDPKDSNIRIAPSYPSPEELIDASKILIVCTKIAAIEKLLETK</sequence>
<name>A0ABT2M162_9FIRM</name>
<accession>A0ABT2M162</accession>
<dbReference type="PANTHER" id="PTHR43799">
    <property type="entry name" value="AMINOTRANSFERASE, PUTATIVE-RELATED"/>
    <property type="match status" value="1"/>
</dbReference>
<keyword evidence="1" id="KW-0808">Transferase</keyword>
<dbReference type="EMBL" id="JAODBU010000008">
    <property type="protein sequence ID" value="MCT7399259.1"/>
    <property type="molecule type" value="Genomic_DNA"/>
</dbReference>
<dbReference type="Proteomes" id="UP001431199">
    <property type="component" value="Unassembled WGS sequence"/>
</dbReference>
<dbReference type="Pfam" id="PF12897">
    <property type="entry name" value="Asp_aminotransf"/>
    <property type="match status" value="1"/>
</dbReference>